<dbReference type="InterPro" id="IPR029063">
    <property type="entry name" value="SAM-dependent_MTases_sf"/>
</dbReference>
<dbReference type="PANTHER" id="PTHR11006">
    <property type="entry name" value="PROTEIN ARGININE N-METHYLTRANSFERASE"/>
    <property type="match status" value="1"/>
</dbReference>
<gene>
    <name evidence="4" type="ORF">J0S82_001557</name>
</gene>
<dbReference type="GO" id="GO:0035242">
    <property type="term" value="F:protein-arginine omega-N asymmetric methyltransferase activity"/>
    <property type="evidence" value="ECO:0007669"/>
    <property type="project" value="TreeGrafter"/>
</dbReference>
<evidence type="ECO:0000256" key="3">
    <source>
        <dbReference type="ARBA" id="ARBA00047655"/>
    </source>
</evidence>
<dbReference type="AlphaFoldDB" id="A0A8J6DHJ5"/>
<dbReference type="InterPro" id="IPR025799">
    <property type="entry name" value="Arg_MeTrfase"/>
</dbReference>
<comment type="catalytic activity">
    <reaction evidence="3">
        <text>N(omega)-methyl-L-arginyl-[protein] + S-adenosyl-L-methionine = N(omega),N(omega)-dimethyl-L-arginyl-[protein] + S-adenosyl-L-homocysteine + H(+)</text>
        <dbReference type="Rhea" id="RHEA:48104"/>
        <dbReference type="Rhea" id="RHEA-COMP:11990"/>
        <dbReference type="Rhea" id="RHEA-COMP:11991"/>
        <dbReference type="ChEBI" id="CHEBI:15378"/>
        <dbReference type="ChEBI" id="CHEBI:57856"/>
        <dbReference type="ChEBI" id="CHEBI:59789"/>
        <dbReference type="ChEBI" id="CHEBI:61897"/>
        <dbReference type="ChEBI" id="CHEBI:65280"/>
    </reaction>
    <physiologicalReaction direction="left-to-right" evidence="3">
        <dbReference type="Rhea" id="RHEA:48105"/>
    </physiologicalReaction>
</comment>
<dbReference type="Gene3D" id="3.40.50.150">
    <property type="entry name" value="Vaccinia Virus protein VP39"/>
    <property type="match status" value="1"/>
</dbReference>
<evidence type="ECO:0000256" key="1">
    <source>
        <dbReference type="ARBA" id="ARBA00004642"/>
    </source>
</evidence>
<dbReference type="OrthoDB" id="7848332at2759"/>
<protein>
    <submittedName>
        <fullName evidence="4">Protein arginine N-methyltransferase 1</fullName>
    </submittedName>
</protein>
<dbReference type="GO" id="GO:0035241">
    <property type="term" value="F:protein-arginine omega-N monomethyltransferase activity"/>
    <property type="evidence" value="ECO:0007669"/>
    <property type="project" value="TreeGrafter"/>
</dbReference>
<comment type="subcellular location">
    <subcellularLocation>
        <location evidence="1">Nucleus</location>
        <location evidence="1">Nucleoplasm</location>
    </subcellularLocation>
</comment>
<accession>A0A8J6DHJ5</accession>
<reference evidence="4" key="1">
    <citation type="journal article" date="2021" name="Evol. Appl.">
        <title>The genome of the Pyrenean desman and the effects of bottlenecks and inbreeding on the genomic landscape of an endangered species.</title>
        <authorList>
            <person name="Escoda L."/>
            <person name="Castresana J."/>
        </authorList>
    </citation>
    <scope>NUCLEOTIDE SEQUENCE</scope>
    <source>
        <strain evidence="4">IBE-C5619</strain>
    </source>
</reference>
<dbReference type="GO" id="GO:0005654">
    <property type="term" value="C:nucleoplasm"/>
    <property type="evidence" value="ECO:0007669"/>
    <property type="project" value="UniProtKB-SubCell"/>
</dbReference>
<sequence length="218" mass="23686">MLPCGPTAKTGTKKRCLTRCIMEPKEGVLTTTPASEQKKEGWEASTSCHIRVSSYSTMEVSLSADPGDDMKNSSGVRSTLLPVAFDISSSMKPAPLLKGDTQRQSTLKELAAFSFFTLEGAMGIVTDSKKPCHLDLRINLAVSVTVGKKERLKGEVHTLMYSNSRFHKWHLSKDKVMLDVGISLEILCLFAAPKTGAHQVIGIECSSSSDYAMKVVKA</sequence>
<evidence type="ECO:0000256" key="2">
    <source>
        <dbReference type="ARBA" id="ARBA00022691"/>
    </source>
</evidence>
<evidence type="ECO:0000313" key="5">
    <source>
        <dbReference type="Proteomes" id="UP000700334"/>
    </source>
</evidence>
<keyword evidence="2" id="KW-0949">S-adenosyl-L-methionine</keyword>
<comment type="caution">
    <text evidence="4">The sequence shown here is derived from an EMBL/GenBank/DDBJ whole genome shotgun (WGS) entry which is preliminary data.</text>
</comment>
<dbReference type="EMBL" id="JAGFMF010012069">
    <property type="protein sequence ID" value="KAG8508055.1"/>
    <property type="molecule type" value="Genomic_DNA"/>
</dbReference>
<keyword evidence="5" id="KW-1185">Reference proteome</keyword>
<proteinExistence type="predicted"/>
<organism evidence="4 5">
    <name type="scientific">Galemys pyrenaicus</name>
    <name type="common">Iberian desman</name>
    <name type="synonym">Pyrenean desman</name>
    <dbReference type="NCBI Taxonomy" id="202257"/>
    <lineage>
        <taxon>Eukaryota</taxon>
        <taxon>Metazoa</taxon>
        <taxon>Chordata</taxon>
        <taxon>Craniata</taxon>
        <taxon>Vertebrata</taxon>
        <taxon>Euteleostomi</taxon>
        <taxon>Mammalia</taxon>
        <taxon>Eutheria</taxon>
        <taxon>Laurasiatheria</taxon>
        <taxon>Eulipotyphla</taxon>
        <taxon>Talpidae</taxon>
        <taxon>Galemys</taxon>
    </lineage>
</organism>
<dbReference type="PANTHER" id="PTHR11006:SF54">
    <property type="entry name" value="PROTEIN ARGININE N-METHYLTRANSFERASE 1"/>
    <property type="match status" value="1"/>
</dbReference>
<dbReference type="Proteomes" id="UP000700334">
    <property type="component" value="Unassembled WGS sequence"/>
</dbReference>
<dbReference type="GO" id="GO:0042054">
    <property type="term" value="F:histone methyltransferase activity"/>
    <property type="evidence" value="ECO:0007669"/>
    <property type="project" value="TreeGrafter"/>
</dbReference>
<evidence type="ECO:0000313" key="4">
    <source>
        <dbReference type="EMBL" id="KAG8508055.1"/>
    </source>
</evidence>
<name>A0A8J6DHJ5_GALPY</name>